<dbReference type="InterPro" id="IPR012699">
    <property type="entry name" value="PhnN"/>
</dbReference>
<dbReference type="NCBIfam" id="NF007485">
    <property type="entry name" value="PRK10078.1"/>
    <property type="match status" value="1"/>
</dbReference>
<keyword evidence="9" id="KW-1185">Reference proteome</keyword>
<reference evidence="8 9" key="1">
    <citation type="journal article" date="2011" name="J. Bacteriol.">
        <title>Genome sequence of the plant-pathogenic bacterium Dickeya dadantii 3937.</title>
        <authorList>
            <person name="Glasner J.D."/>
            <person name="Yang C.H."/>
            <person name="Reverchon S."/>
            <person name="Hugouvieux-Cotte-Pattat N."/>
            <person name="Condemine G."/>
            <person name="Bohin J.P."/>
            <person name="Van Gijsegem F."/>
            <person name="Yang S."/>
            <person name="Franza T."/>
            <person name="Expert D."/>
            <person name="Plunkett G. III"/>
            <person name="San Francisco M.J."/>
            <person name="Charkowski A.O."/>
            <person name="Py B."/>
            <person name="Bell K."/>
            <person name="Rauscher L."/>
            <person name="Rodriguez-Palenzuela P."/>
            <person name="Toussaint A."/>
            <person name="Holeva M.C."/>
            <person name="He S.Y."/>
            <person name="Douet V."/>
            <person name="Boccara M."/>
            <person name="Blanco C."/>
            <person name="Toth I."/>
            <person name="Anderson B.D."/>
            <person name="Biehl B.S."/>
            <person name="Mau B."/>
            <person name="Flynn S.M."/>
            <person name="Barras F."/>
            <person name="Lindeberg M."/>
            <person name="Birch P.R."/>
            <person name="Tsuyumu S."/>
            <person name="Shi X."/>
            <person name="Hibbing M."/>
            <person name="Yap M.N."/>
            <person name="Carpentier M."/>
            <person name="Dassa E."/>
            <person name="Umehara M."/>
            <person name="Kim J.F."/>
            <person name="Rusch M."/>
            <person name="Soni P."/>
            <person name="Mayhew G.F."/>
            <person name="Fouts D.E."/>
            <person name="Gill S.R."/>
            <person name="Blattner F.R."/>
            <person name="Keen N.T."/>
            <person name="Perna N.T."/>
        </authorList>
    </citation>
    <scope>NUCLEOTIDE SEQUENCE [LARGE SCALE GENOMIC DNA]</scope>
    <source>
        <strain evidence="8 9">3937</strain>
    </source>
</reference>
<keyword evidence="3 6" id="KW-0808">Transferase</keyword>
<dbReference type="UniPathway" id="UPA00087">
    <property type="reaction ID" value="UER00175"/>
</dbReference>
<dbReference type="GO" id="GO:0006015">
    <property type="term" value="P:5-phosphoribose 1-diphosphate biosynthetic process"/>
    <property type="evidence" value="ECO:0007669"/>
    <property type="project" value="UniProtKB-UniRule"/>
</dbReference>
<gene>
    <name evidence="6 8" type="primary">phnN</name>
    <name evidence="8" type="ordered locus">Dda3937_04095</name>
</gene>
<evidence type="ECO:0000256" key="5">
    <source>
        <dbReference type="ARBA" id="ARBA00022840"/>
    </source>
</evidence>
<dbReference type="EC" id="2.7.4.23" evidence="6"/>
<keyword evidence="4 6" id="KW-0547">Nucleotide-binding</keyword>
<dbReference type="Pfam" id="PF13238">
    <property type="entry name" value="AAA_18"/>
    <property type="match status" value="1"/>
</dbReference>
<dbReference type="SMART" id="SM00072">
    <property type="entry name" value="GuKc"/>
    <property type="match status" value="1"/>
</dbReference>
<dbReference type="EMBL" id="CP002038">
    <property type="protein sequence ID" value="ADM97812.1"/>
    <property type="molecule type" value="Genomic_DNA"/>
</dbReference>
<dbReference type="FunFam" id="3.40.50.300:FF:000979">
    <property type="entry name" value="Ribose 1,5-bisphosphate phosphokinase PhnN"/>
    <property type="match status" value="1"/>
</dbReference>
<keyword evidence="8" id="KW-0418">Kinase</keyword>
<comment type="catalytic activity">
    <reaction evidence="1 6">
        <text>alpha-D-ribose 1,5-bisphosphate + ATP = 5-phospho-alpha-D-ribose 1-diphosphate + ADP</text>
        <dbReference type="Rhea" id="RHEA:20109"/>
        <dbReference type="ChEBI" id="CHEBI:30616"/>
        <dbReference type="ChEBI" id="CHEBI:58017"/>
        <dbReference type="ChEBI" id="CHEBI:68688"/>
        <dbReference type="ChEBI" id="CHEBI:456216"/>
        <dbReference type="EC" id="2.7.4.23"/>
    </reaction>
</comment>
<dbReference type="GO" id="GO:0005524">
    <property type="term" value="F:ATP binding"/>
    <property type="evidence" value="ECO:0007669"/>
    <property type="project" value="UniProtKB-KW"/>
</dbReference>
<organism evidence="8 9">
    <name type="scientific">Dickeya dadantii (strain 3937)</name>
    <name type="common">Erwinia chrysanthemi (strain 3937)</name>
    <dbReference type="NCBI Taxonomy" id="198628"/>
    <lineage>
        <taxon>Bacteria</taxon>
        <taxon>Pseudomonadati</taxon>
        <taxon>Pseudomonadota</taxon>
        <taxon>Gammaproteobacteria</taxon>
        <taxon>Enterobacterales</taxon>
        <taxon>Pectobacteriaceae</taxon>
        <taxon>Dickeya</taxon>
    </lineage>
</organism>
<protein>
    <recommendedName>
        <fullName evidence="6">Ribose 1,5-bisphosphate phosphokinase PhnN</fullName>
        <ecNumber evidence="6">2.7.4.23</ecNumber>
    </recommendedName>
    <alternativeName>
        <fullName evidence="6">Ribose 1,5-bisphosphokinase</fullName>
    </alternativeName>
</protein>
<evidence type="ECO:0000259" key="7">
    <source>
        <dbReference type="SMART" id="SM00072"/>
    </source>
</evidence>
<evidence type="ECO:0000256" key="2">
    <source>
        <dbReference type="ARBA" id="ARBA00005069"/>
    </source>
</evidence>
<comment type="pathway">
    <text evidence="2 6">Metabolic intermediate biosynthesis; 5-phospho-alpha-D-ribose 1-diphosphate biosynthesis; 5-phospho-alpha-D-ribose 1-diphosphate from D-ribose 5-phosphate (route II): step 3/3.</text>
</comment>
<dbReference type="Gene3D" id="3.40.50.300">
    <property type="entry name" value="P-loop containing nucleotide triphosphate hydrolases"/>
    <property type="match status" value="1"/>
</dbReference>
<dbReference type="AlphaFoldDB" id="E0SID1"/>
<comment type="similarity">
    <text evidence="6">Belongs to the ribose 1,5-bisphosphokinase family.</text>
</comment>
<proteinExistence type="inferred from homology"/>
<feature type="domain" description="Guanylate kinase/L-type calcium channel beta subunit" evidence="7">
    <location>
        <begin position="10"/>
        <end position="188"/>
    </location>
</feature>
<keyword evidence="5 6" id="KW-0067">ATP-binding</keyword>
<dbReference type="GO" id="GO:0033863">
    <property type="term" value="F:ribose 1,5-bisphosphate phosphokinase activity"/>
    <property type="evidence" value="ECO:0007669"/>
    <property type="project" value="UniProtKB-UniRule"/>
</dbReference>
<accession>E0SID1</accession>
<dbReference type="eggNOG" id="COG3709">
    <property type="taxonomic scope" value="Bacteria"/>
</dbReference>
<comment type="caution">
    <text evidence="6">Lacks conserved residue(s) required for the propagation of feature annotation.</text>
</comment>
<dbReference type="Proteomes" id="UP000006859">
    <property type="component" value="Chromosome"/>
</dbReference>
<evidence type="ECO:0000256" key="4">
    <source>
        <dbReference type="ARBA" id="ARBA00022741"/>
    </source>
</evidence>
<dbReference type="InterPro" id="IPR008145">
    <property type="entry name" value="GK/Ca_channel_bsu"/>
</dbReference>
<evidence type="ECO:0000313" key="8">
    <source>
        <dbReference type="EMBL" id="ADM97812.1"/>
    </source>
</evidence>
<sequence length="195" mass="21516">MGAGTAGVLMARLIWLTGASGSGKDSLLDALRQTNPARLLVAHRYITRPAQAGGENHIALSDAEFAYRRECGLFALHWQAHQYQYGIGVEIDLWLSAGMDVVVNGSRSHHPQVQQRYGDRLLPVCLQVSPAVLAQRLRQRGREDEAQIAQRLQRASAMPVPTACRLLNNDGSLAQTLLAFHTLLAAEKREAEKWK</sequence>
<dbReference type="STRING" id="198628.Dda3937_04095"/>
<dbReference type="HAMAP" id="MF_00836">
    <property type="entry name" value="PhnN"/>
    <property type="match status" value="1"/>
</dbReference>
<dbReference type="SUPFAM" id="SSF52540">
    <property type="entry name" value="P-loop containing nucleoside triphosphate hydrolases"/>
    <property type="match status" value="1"/>
</dbReference>
<dbReference type="InterPro" id="IPR027417">
    <property type="entry name" value="P-loop_NTPase"/>
</dbReference>
<dbReference type="GO" id="GO:0019634">
    <property type="term" value="P:organic phosphonate metabolic process"/>
    <property type="evidence" value="ECO:0007669"/>
    <property type="project" value="UniProtKB-UniRule"/>
</dbReference>
<evidence type="ECO:0000256" key="6">
    <source>
        <dbReference type="HAMAP-Rule" id="MF_00836"/>
    </source>
</evidence>
<dbReference type="HOGENOM" id="CLU_102477_0_0_6"/>
<dbReference type="NCBIfam" id="TIGR02322">
    <property type="entry name" value="phosphon_PhnN"/>
    <property type="match status" value="1"/>
</dbReference>
<dbReference type="KEGG" id="ddd:Dda3937_04095"/>
<name>E0SID1_DICD3</name>
<comment type="function">
    <text evidence="6">Catalyzes the phosphorylation of ribose 1,5-bisphosphate to 5-phospho-D-ribosyl alpha-1-diphosphate (PRPP).</text>
</comment>
<evidence type="ECO:0000256" key="1">
    <source>
        <dbReference type="ARBA" id="ARBA00000373"/>
    </source>
</evidence>
<evidence type="ECO:0000256" key="3">
    <source>
        <dbReference type="ARBA" id="ARBA00022679"/>
    </source>
</evidence>
<evidence type="ECO:0000313" key="9">
    <source>
        <dbReference type="Proteomes" id="UP000006859"/>
    </source>
</evidence>